<organism evidence="1 2">
    <name type="scientific">Palleronia pelagia</name>
    <dbReference type="NCBI Taxonomy" id="387096"/>
    <lineage>
        <taxon>Bacteria</taxon>
        <taxon>Pseudomonadati</taxon>
        <taxon>Pseudomonadota</taxon>
        <taxon>Alphaproteobacteria</taxon>
        <taxon>Rhodobacterales</taxon>
        <taxon>Roseobacteraceae</taxon>
        <taxon>Palleronia</taxon>
    </lineage>
</organism>
<evidence type="ECO:0000313" key="1">
    <source>
        <dbReference type="EMBL" id="SEM74874.1"/>
    </source>
</evidence>
<accession>A0A1H8AY88</accession>
<dbReference type="Proteomes" id="UP000199372">
    <property type="component" value="Unassembled WGS sequence"/>
</dbReference>
<dbReference type="AlphaFoldDB" id="A0A1H8AY88"/>
<proteinExistence type="predicted"/>
<keyword evidence="2" id="KW-1185">Reference proteome</keyword>
<reference evidence="2" key="1">
    <citation type="submission" date="2016-10" db="EMBL/GenBank/DDBJ databases">
        <authorList>
            <person name="Varghese N."/>
            <person name="Submissions S."/>
        </authorList>
    </citation>
    <scope>NUCLEOTIDE SEQUENCE [LARGE SCALE GENOMIC DNA]</scope>
    <source>
        <strain evidence="2">DSM 26893</strain>
    </source>
</reference>
<sequence length="44" mass="4730">MPPDGLSSRAGLSDAYERRLRIVLTQGHMPQNPAIEAGLAGLNR</sequence>
<gene>
    <name evidence="1" type="ORF">SAMN04488011_101332</name>
</gene>
<dbReference type="EMBL" id="FOCM01000001">
    <property type="protein sequence ID" value="SEM74874.1"/>
    <property type="molecule type" value="Genomic_DNA"/>
</dbReference>
<protein>
    <submittedName>
        <fullName evidence="1">Uncharacterized protein</fullName>
    </submittedName>
</protein>
<name>A0A1H8AY88_9RHOB</name>
<evidence type="ECO:0000313" key="2">
    <source>
        <dbReference type="Proteomes" id="UP000199372"/>
    </source>
</evidence>